<sequence length="37" mass="4349">MSSKKLLRSLKKCQVVGFYDKKLVEDIVSTIKYDEKK</sequence>
<name>A0A158RLW6_BACC3</name>
<evidence type="ECO:0000313" key="1">
    <source>
        <dbReference type="EMBL" id="ACO28102.1"/>
    </source>
</evidence>
<gene>
    <name evidence="1" type="ordered locus">BCA_2762</name>
</gene>
<dbReference type="EMBL" id="CP001407">
    <property type="protein sequence ID" value="ACO28102.1"/>
    <property type="molecule type" value="Genomic_DNA"/>
</dbReference>
<dbReference type="AlphaFoldDB" id="A0A158RLW6"/>
<proteinExistence type="predicted"/>
<accession>A0A158RLW6</accession>
<evidence type="ECO:0000313" key="2">
    <source>
        <dbReference type="Proteomes" id="UP000002210"/>
    </source>
</evidence>
<organism evidence="1 2">
    <name type="scientific">Bacillus cereus (strain 03BB102)</name>
    <dbReference type="NCBI Taxonomy" id="572264"/>
    <lineage>
        <taxon>Bacteria</taxon>
        <taxon>Bacillati</taxon>
        <taxon>Bacillota</taxon>
        <taxon>Bacilli</taxon>
        <taxon>Bacillales</taxon>
        <taxon>Bacillaceae</taxon>
        <taxon>Bacillus</taxon>
        <taxon>Bacillus cereus group</taxon>
    </lineage>
</organism>
<dbReference type="KEGG" id="bcx:BCA_2762"/>
<dbReference type="Proteomes" id="UP000002210">
    <property type="component" value="Chromosome"/>
</dbReference>
<protein>
    <submittedName>
        <fullName evidence="1">Uncharacterized protein</fullName>
    </submittedName>
</protein>
<reference evidence="1 2" key="1">
    <citation type="submission" date="2009-02" db="EMBL/GenBank/DDBJ databases">
        <title>Genome sequence of Bacillus cereus 03BB102.</title>
        <authorList>
            <person name="Dodson R.J."/>
            <person name="Jackson P."/>
            <person name="Munk A.C."/>
            <person name="Brettin T."/>
            <person name="Bruce D."/>
            <person name="Detter C."/>
            <person name="Tapia R."/>
            <person name="Han C."/>
            <person name="Sutton G."/>
            <person name="Sims D."/>
        </authorList>
    </citation>
    <scope>NUCLEOTIDE SEQUENCE [LARGE SCALE GENOMIC DNA]</scope>
    <source>
        <strain evidence="1 2">03BB102</strain>
    </source>
</reference>